<dbReference type="AlphaFoldDB" id="A0A844XUA3"/>
<dbReference type="RefSeq" id="WP_160728594.1">
    <property type="nucleotide sequence ID" value="NZ_WTYC01000007.1"/>
</dbReference>
<reference evidence="1 2" key="1">
    <citation type="submission" date="2019-12" db="EMBL/GenBank/DDBJ databases">
        <title>Genomic-based taxomic classification of the family Erythrobacteraceae.</title>
        <authorList>
            <person name="Xu L."/>
        </authorList>
    </citation>
    <scope>NUCLEOTIDE SEQUENCE [LARGE SCALE GENOMIC DNA]</scope>
    <source>
        <strain evidence="1 2">DSM 17792</strain>
    </source>
</reference>
<gene>
    <name evidence="1" type="ORF">GRI69_12375</name>
</gene>
<dbReference type="Proteomes" id="UP000448199">
    <property type="component" value="Unassembled WGS sequence"/>
</dbReference>
<protein>
    <submittedName>
        <fullName evidence="1">Uncharacterized protein</fullName>
    </submittedName>
</protein>
<dbReference type="PROSITE" id="PS51257">
    <property type="entry name" value="PROKAR_LIPOPROTEIN"/>
    <property type="match status" value="1"/>
</dbReference>
<dbReference type="EMBL" id="WTYC01000007">
    <property type="protein sequence ID" value="MXO49054.1"/>
    <property type="molecule type" value="Genomic_DNA"/>
</dbReference>
<name>A0A844XUA3_9SPHN</name>
<organism evidence="1 2">
    <name type="scientific">Qipengyuania vulgaris</name>
    <dbReference type="NCBI Taxonomy" id="291985"/>
    <lineage>
        <taxon>Bacteria</taxon>
        <taxon>Pseudomonadati</taxon>
        <taxon>Pseudomonadota</taxon>
        <taxon>Alphaproteobacteria</taxon>
        <taxon>Sphingomonadales</taxon>
        <taxon>Erythrobacteraceae</taxon>
        <taxon>Qipengyuania</taxon>
    </lineage>
</organism>
<comment type="caution">
    <text evidence="1">The sequence shown here is derived from an EMBL/GenBank/DDBJ whole genome shotgun (WGS) entry which is preliminary data.</text>
</comment>
<evidence type="ECO:0000313" key="1">
    <source>
        <dbReference type="EMBL" id="MXO49054.1"/>
    </source>
</evidence>
<accession>A0A844XUA3</accession>
<sequence>MIANRLKSSSTLLLGALACSCSPVSSETKSGDAARQELLETVEAQASPDPGENCLLMVWSEQDDPNIEFDRANDAVKGGAISCATGASPSQFEAAISALREAARSGDRARILEQVGIPLLYIDEDGERRELSEDQIDSLFDEVFDETLLDMLQRLDLSQMTVEKDQGAFFELGSLWLVVDDSGQPRVMTVNRQALDEAAATARDQAERGAGEPLD</sequence>
<evidence type="ECO:0000313" key="2">
    <source>
        <dbReference type="Proteomes" id="UP000448199"/>
    </source>
</evidence>
<dbReference type="OrthoDB" id="7408950at2"/>
<proteinExistence type="predicted"/>
<keyword evidence="2" id="KW-1185">Reference proteome</keyword>